<keyword evidence="2" id="KW-1185">Reference proteome</keyword>
<proteinExistence type="predicted"/>
<reference evidence="1 2" key="1">
    <citation type="journal article" date="2018" name="Front. Plant Sci.">
        <title>Red Clover (Trifolium pratense) and Zigzag Clover (T. medium) - A Picture of Genomic Similarities and Differences.</title>
        <authorList>
            <person name="Dluhosova J."/>
            <person name="Istvanek J."/>
            <person name="Nedelnik J."/>
            <person name="Repkova J."/>
        </authorList>
    </citation>
    <scope>NUCLEOTIDE SEQUENCE [LARGE SCALE GENOMIC DNA]</scope>
    <source>
        <strain evidence="2">cv. 10/8</strain>
        <tissue evidence="1">Leaf</tissue>
    </source>
</reference>
<accession>A0A392PXB4</accession>
<name>A0A392PXB4_9FABA</name>
<dbReference type="Proteomes" id="UP000265520">
    <property type="component" value="Unassembled WGS sequence"/>
</dbReference>
<sequence length="81" mass="9690">MFLLGWDEGGDAWRWQRHLWVWEEELLGECMTLLHDIILQTHSSDKWQWPLDPVRGYSVRDVYQLLTTREDVTLNAAEDFA</sequence>
<protein>
    <submittedName>
        <fullName evidence="1">YIPF1-like protein</fullName>
    </submittedName>
</protein>
<dbReference type="EMBL" id="LXQA010102060">
    <property type="protein sequence ID" value="MCI16701.1"/>
    <property type="molecule type" value="Genomic_DNA"/>
</dbReference>
<comment type="caution">
    <text evidence="1">The sequence shown here is derived from an EMBL/GenBank/DDBJ whole genome shotgun (WGS) entry which is preliminary data.</text>
</comment>
<organism evidence="1 2">
    <name type="scientific">Trifolium medium</name>
    <dbReference type="NCBI Taxonomy" id="97028"/>
    <lineage>
        <taxon>Eukaryota</taxon>
        <taxon>Viridiplantae</taxon>
        <taxon>Streptophyta</taxon>
        <taxon>Embryophyta</taxon>
        <taxon>Tracheophyta</taxon>
        <taxon>Spermatophyta</taxon>
        <taxon>Magnoliopsida</taxon>
        <taxon>eudicotyledons</taxon>
        <taxon>Gunneridae</taxon>
        <taxon>Pentapetalae</taxon>
        <taxon>rosids</taxon>
        <taxon>fabids</taxon>
        <taxon>Fabales</taxon>
        <taxon>Fabaceae</taxon>
        <taxon>Papilionoideae</taxon>
        <taxon>50 kb inversion clade</taxon>
        <taxon>NPAAA clade</taxon>
        <taxon>Hologalegina</taxon>
        <taxon>IRL clade</taxon>
        <taxon>Trifolieae</taxon>
        <taxon>Trifolium</taxon>
    </lineage>
</organism>
<evidence type="ECO:0000313" key="2">
    <source>
        <dbReference type="Proteomes" id="UP000265520"/>
    </source>
</evidence>
<dbReference type="AlphaFoldDB" id="A0A392PXB4"/>
<evidence type="ECO:0000313" key="1">
    <source>
        <dbReference type="EMBL" id="MCI16701.1"/>
    </source>
</evidence>